<dbReference type="Proteomes" id="UP000521943">
    <property type="component" value="Unassembled WGS sequence"/>
</dbReference>
<feature type="compositionally biased region" description="Basic and acidic residues" evidence="1">
    <location>
        <begin position="589"/>
        <end position="613"/>
    </location>
</feature>
<comment type="caution">
    <text evidence="2">The sequence shown here is derived from an EMBL/GenBank/DDBJ whole genome shotgun (WGS) entry which is preliminary data.</text>
</comment>
<organism evidence="2 3">
    <name type="scientific">Ephemerocybe angulata</name>
    <dbReference type="NCBI Taxonomy" id="980116"/>
    <lineage>
        <taxon>Eukaryota</taxon>
        <taxon>Fungi</taxon>
        <taxon>Dikarya</taxon>
        <taxon>Basidiomycota</taxon>
        <taxon>Agaricomycotina</taxon>
        <taxon>Agaricomycetes</taxon>
        <taxon>Agaricomycetidae</taxon>
        <taxon>Agaricales</taxon>
        <taxon>Agaricineae</taxon>
        <taxon>Psathyrellaceae</taxon>
        <taxon>Ephemerocybe</taxon>
    </lineage>
</organism>
<keyword evidence="3" id="KW-1185">Reference proteome</keyword>
<dbReference type="EMBL" id="JACGCI010000049">
    <property type="protein sequence ID" value="KAF6751562.1"/>
    <property type="molecule type" value="Genomic_DNA"/>
</dbReference>
<evidence type="ECO:0000313" key="3">
    <source>
        <dbReference type="Proteomes" id="UP000521943"/>
    </source>
</evidence>
<protein>
    <submittedName>
        <fullName evidence="2">Uncharacterized protein</fullName>
    </submittedName>
</protein>
<feature type="region of interest" description="Disordered" evidence="1">
    <location>
        <begin position="583"/>
        <end position="637"/>
    </location>
</feature>
<dbReference type="AlphaFoldDB" id="A0A8H6M4W0"/>
<feature type="compositionally biased region" description="Basic and acidic residues" evidence="1">
    <location>
        <begin position="186"/>
        <end position="211"/>
    </location>
</feature>
<proteinExistence type="predicted"/>
<name>A0A8H6M4W0_9AGAR</name>
<feature type="region of interest" description="Disordered" evidence="1">
    <location>
        <begin position="186"/>
        <end position="213"/>
    </location>
</feature>
<gene>
    <name evidence="2" type="ORF">DFP72DRAFT_850683</name>
</gene>
<evidence type="ECO:0000256" key="1">
    <source>
        <dbReference type="SAM" id="MobiDB-lite"/>
    </source>
</evidence>
<sequence length="1022" mass="114525">MALSSSTSTVDEPLAFSGSSEILFKIRKERQRIVSPKHFQRRQGCVWETETRVQQLNHHTSFAQPTDLTFHVPAGHAPSGDRLAEVLIENGWGNRKEGNDLEDLTLNRGECTGLPEMEGDTAKHGTSFEMWTAIDLRNGQSIHFQSSVLALLDISFVHGALDWQYLPRPIPVRSYGLMKMVRMGVSRKEATDDNEEGKQYNERSATRRDDWSDGIPDAFDTDIPSIPGLRLSFSFSLLGIESRDGTTPTPGSFREDVAVMKGSCGTIRDPPAPSVASLPLFAIDFSPALAPPIRVVGFREGARRGELCLSMSYTLASGGLYESSLSSMLLVCGDHHMEASSRYNIQVRVCRRRRVIERNCQEIETGCWASRVAVGPSARDNVFGAQAQKVAETRHNDSDRLYDGFVAVLFVFFCFIRSHEGLEVVLSQDGFLSWIRPSRARMSGTYPEFEQLCVYPVRTGRSLYFDTLDLKSGFIFKVLSLEVYIPFPIDLLPIGGLFDETSLLVCEENGIYVPVAVEDRMLTGSATKVARAVVSFSRENKRGIQEIHSLFSSSSSKRHIFFTSKFVLYSLWRTSHDVGVSGGGTGKMKGMEDRLKTKDRHTDERLRREREQGENAPYSASMAVQRTTREERHPDQWNSKVRAQATMRTTFVWFYLKAKYSMTTSRSTVSSRIFREVRRMKEEGLVTEPNEDELFLPSTVANDPTTGSESRAHPLLPIPPLVNVGHTFPPPHYIPLSPTFVNVKLFGDLFGTGHFEVTAPWAHAREGTARLLHSQGHVLRKGNITAIAIGQRYEKATVCRLPPAFFVGLGISDLQGATITVDLDLNDHGTFLMKALNTVLPRVQPVTHLLLTFRFPENLETLRRSYVAGIQTTPSGIEFVYVDREPQASPEVPVFINEDSFSFPDFTFVELAESYTTYQPAIQEDPYVTTFDICETGTSGTDDSYSDMSDSSAPGSKTFTVTVGSAPSSPYYQGFEQDQLTFQLRPQSTQERLSVEVFVTQWRSEARGKEQHERWCTIVLEN</sequence>
<accession>A0A8H6M4W0</accession>
<reference evidence="2 3" key="1">
    <citation type="submission" date="2020-07" db="EMBL/GenBank/DDBJ databases">
        <title>Comparative genomics of pyrophilous fungi reveals a link between fire events and developmental genes.</title>
        <authorList>
            <consortium name="DOE Joint Genome Institute"/>
            <person name="Steindorff A.S."/>
            <person name="Carver A."/>
            <person name="Calhoun S."/>
            <person name="Stillman K."/>
            <person name="Liu H."/>
            <person name="Lipzen A."/>
            <person name="Pangilinan J."/>
            <person name="Labutti K."/>
            <person name="Bruns T.D."/>
            <person name="Grigoriev I.V."/>
        </authorList>
    </citation>
    <scope>NUCLEOTIDE SEQUENCE [LARGE SCALE GENOMIC DNA]</scope>
    <source>
        <strain evidence="2 3">CBS 144469</strain>
    </source>
</reference>
<evidence type="ECO:0000313" key="2">
    <source>
        <dbReference type="EMBL" id="KAF6751562.1"/>
    </source>
</evidence>